<protein>
    <recommendedName>
        <fullName evidence="6">MADS-box domain-containing protein</fullName>
    </recommendedName>
</protein>
<evidence type="ECO:0000313" key="7">
    <source>
        <dbReference type="EMBL" id="GMN23112.1"/>
    </source>
</evidence>
<keyword evidence="2" id="KW-0805">Transcription regulation</keyword>
<gene>
    <name evidence="7" type="ORF">TIFTF001_000008</name>
</gene>
<evidence type="ECO:0000313" key="8">
    <source>
        <dbReference type="Proteomes" id="UP001187192"/>
    </source>
</evidence>
<dbReference type="Pfam" id="PF00319">
    <property type="entry name" value="SRF-TF"/>
    <property type="match status" value="1"/>
</dbReference>
<evidence type="ECO:0000256" key="5">
    <source>
        <dbReference type="ARBA" id="ARBA00023242"/>
    </source>
</evidence>
<comment type="subcellular location">
    <subcellularLocation>
        <location evidence="1">Nucleus</location>
    </subcellularLocation>
</comment>
<proteinExistence type="predicted"/>
<keyword evidence="3" id="KW-0238">DNA-binding</keyword>
<dbReference type="InterPro" id="IPR002100">
    <property type="entry name" value="TF_MADSbox"/>
</dbReference>
<dbReference type="Proteomes" id="UP001187192">
    <property type="component" value="Unassembled WGS sequence"/>
</dbReference>
<dbReference type="EMBL" id="BTGU01000001">
    <property type="protein sequence ID" value="GMN23112.1"/>
    <property type="molecule type" value="Genomic_DNA"/>
</dbReference>
<dbReference type="SMART" id="SM00432">
    <property type="entry name" value="MADS"/>
    <property type="match status" value="1"/>
</dbReference>
<dbReference type="InterPro" id="IPR033897">
    <property type="entry name" value="SRF-like_MADS-box"/>
</dbReference>
<dbReference type="GO" id="GO:0046983">
    <property type="term" value="F:protein dimerization activity"/>
    <property type="evidence" value="ECO:0007669"/>
    <property type="project" value="InterPro"/>
</dbReference>
<dbReference type="PRINTS" id="PR00404">
    <property type="entry name" value="MADSDOMAIN"/>
</dbReference>
<keyword evidence="8" id="KW-1185">Reference proteome</keyword>
<dbReference type="GO" id="GO:0000981">
    <property type="term" value="F:DNA-binding transcription factor activity, RNA polymerase II-specific"/>
    <property type="evidence" value="ECO:0007669"/>
    <property type="project" value="InterPro"/>
</dbReference>
<evidence type="ECO:0000256" key="1">
    <source>
        <dbReference type="ARBA" id="ARBA00004123"/>
    </source>
</evidence>
<dbReference type="GO" id="GO:0045944">
    <property type="term" value="P:positive regulation of transcription by RNA polymerase II"/>
    <property type="evidence" value="ECO:0007669"/>
    <property type="project" value="InterPro"/>
</dbReference>
<reference evidence="7" key="1">
    <citation type="submission" date="2023-07" db="EMBL/GenBank/DDBJ databases">
        <title>draft genome sequence of fig (Ficus carica).</title>
        <authorList>
            <person name="Takahashi T."/>
            <person name="Nishimura K."/>
        </authorList>
    </citation>
    <scope>NUCLEOTIDE SEQUENCE</scope>
</reference>
<evidence type="ECO:0000256" key="3">
    <source>
        <dbReference type="ARBA" id="ARBA00023125"/>
    </source>
</evidence>
<comment type="caution">
    <text evidence="7">The sequence shown here is derived from an EMBL/GenBank/DDBJ whole genome shotgun (WGS) entry which is preliminary data.</text>
</comment>
<sequence length="161" mass="17300">MTRKKGNLAYITNDSVRKATFKKRKEGLIKKVNKLTTLCGSDACTIIYSPYNPEPELFPSPPGVQQGLNIPDLNDLSSMIGQNLKEIDKQIERLSGKLVQEDCKLQLQVATEGMPGNGSGGDNSALVSAATTDRLLGVRGGQHGQRAQGEATVVLGLMKNC</sequence>
<dbReference type="GO" id="GO:0005634">
    <property type="term" value="C:nucleus"/>
    <property type="evidence" value="ECO:0007669"/>
    <property type="project" value="UniProtKB-SubCell"/>
</dbReference>
<evidence type="ECO:0000256" key="2">
    <source>
        <dbReference type="ARBA" id="ARBA00023015"/>
    </source>
</evidence>
<name>A0AA88CN92_FICCA</name>
<evidence type="ECO:0000259" key="6">
    <source>
        <dbReference type="PROSITE" id="PS50066"/>
    </source>
</evidence>
<dbReference type="InterPro" id="IPR036879">
    <property type="entry name" value="TF_MADSbox_sf"/>
</dbReference>
<feature type="domain" description="MADS-box" evidence="6">
    <location>
        <begin position="1"/>
        <end position="49"/>
    </location>
</feature>
<keyword evidence="4" id="KW-0804">Transcription</keyword>
<dbReference type="GO" id="GO:0000978">
    <property type="term" value="F:RNA polymerase II cis-regulatory region sequence-specific DNA binding"/>
    <property type="evidence" value="ECO:0007669"/>
    <property type="project" value="TreeGrafter"/>
</dbReference>
<dbReference type="SUPFAM" id="SSF55455">
    <property type="entry name" value="SRF-like"/>
    <property type="match status" value="1"/>
</dbReference>
<keyword evidence="5" id="KW-0539">Nucleus</keyword>
<dbReference type="Gene3D" id="3.40.1810.10">
    <property type="entry name" value="Transcription factor, MADS-box"/>
    <property type="match status" value="1"/>
</dbReference>
<dbReference type="PANTHER" id="PTHR11945">
    <property type="entry name" value="MADS BOX PROTEIN"/>
    <property type="match status" value="1"/>
</dbReference>
<accession>A0AA88CN92</accession>
<evidence type="ECO:0000256" key="4">
    <source>
        <dbReference type="ARBA" id="ARBA00023163"/>
    </source>
</evidence>
<dbReference type="PROSITE" id="PS50066">
    <property type="entry name" value="MADS_BOX_2"/>
    <property type="match status" value="1"/>
</dbReference>
<organism evidence="7 8">
    <name type="scientific">Ficus carica</name>
    <name type="common">Common fig</name>
    <dbReference type="NCBI Taxonomy" id="3494"/>
    <lineage>
        <taxon>Eukaryota</taxon>
        <taxon>Viridiplantae</taxon>
        <taxon>Streptophyta</taxon>
        <taxon>Embryophyta</taxon>
        <taxon>Tracheophyta</taxon>
        <taxon>Spermatophyta</taxon>
        <taxon>Magnoliopsida</taxon>
        <taxon>eudicotyledons</taxon>
        <taxon>Gunneridae</taxon>
        <taxon>Pentapetalae</taxon>
        <taxon>rosids</taxon>
        <taxon>fabids</taxon>
        <taxon>Rosales</taxon>
        <taxon>Moraceae</taxon>
        <taxon>Ficeae</taxon>
        <taxon>Ficus</taxon>
    </lineage>
</organism>
<dbReference type="CDD" id="cd00266">
    <property type="entry name" value="MADS_SRF_like"/>
    <property type="match status" value="1"/>
</dbReference>
<dbReference type="PANTHER" id="PTHR11945:SF387">
    <property type="entry name" value="AGAMOUS-LIKE MADS-BOX PROTEIN AGL80"/>
    <property type="match status" value="1"/>
</dbReference>
<dbReference type="AlphaFoldDB" id="A0AA88CN92"/>